<comment type="caution">
    <text evidence="1">The sequence shown here is derived from an EMBL/GenBank/DDBJ whole genome shotgun (WGS) entry which is preliminary data.</text>
</comment>
<evidence type="ECO:0000313" key="1">
    <source>
        <dbReference type="EMBL" id="MBE1486551.1"/>
    </source>
</evidence>
<evidence type="ECO:0000313" key="2">
    <source>
        <dbReference type="Proteomes" id="UP000649753"/>
    </source>
</evidence>
<proteinExistence type="predicted"/>
<name>A0A927M4C2_9ACTN</name>
<dbReference type="EMBL" id="JADBEB010000001">
    <property type="protein sequence ID" value="MBE1486551.1"/>
    <property type="molecule type" value="Genomic_DNA"/>
</dbReference>
<dbReference type="RefSeq" id="WP_192766553.1">
    <property type="nucleotide sequence ID" value="NZ_JADBEB010000001.1"/>
</dbReference>
<accession>A0A927M4C2</accession>
<sequence length="162" mass="17502">MRRLALTMVAVVTVGIGGWWWARSAPAPIAPARGVTGASKVAPGVGGANPPVERGAAIALSALPRFPDTVWRETATLNERRFVTWSMASRPGGRYLLQYVCLTQGELHVRVRGAMDSWSKSVSCPGPFRSVRVVASGDYLTIMARRLNHRHVEVALQVVALS</sequence>
<reference evidence="1" key="1">
    <citation type="submission" date="2020-10" db="EMBL/GenBank/DDBJ databases">
        <title>Sequencing the genomes of 1000 actinobacteria strains.</title>
        <authorList>
            <person name="Klenk H.-P."/>
        </authorList>
    </citation>
    <scope>NUCLEOTIDE SEQUENCE</scope>
    <source>
        <strain evidence="1">DSM 46832</strain>
    </source>
</reference>
<keyword evidence="2" id="KW-1185">Reference proteome</keyword>
<dbReference type="AlphaFoldDB" id="A0A927M4C2"/>
<protein>
    <submittedName>
        <fullName evidence="1">Uncharacterized protein</fullName>
    </submittedName>
</protein>
<organism evidence="1 2">
    <name type="scientific">Plantactinospora soyae</name>
    <dbReference type="NCBI Taxonomy" id="1544732"/>
    <lineage>
        <taxon>Bacteria</taxon>
        <taxon>Bacillati</taxon>
        <taxon>Actinomycetota</taxon>
        <taxon>Actinomycetes</taxon>
        <taxon>Micromonosporales</taxon>
        <taxon>Micromonosporaceae</taxon>
        <taxon>Plantactinospora</taxon>
    </lineage>
</organism>
<dbReference type="Proteomes" id="UP000649753">
    <property type="component" value="Unassembled WGS sequence"/>
</dbReference>
<gene>
    <name evidence="1" type="ORF">H4W31_002189</name>
</gene>